<gene>
    <name evidence="7" type="primary">LOC106172632</name>
</gene>
<accession>A0A1S3JEW2</accession>
<dbReference type="RefSeq" id="XP_013408878.1">
    <property type="nucleotide sequence ID" value="XM_013553424.2"/>
</dbReference>
<dbReference type="GeneID" id="106172632"/>
<dbReference type="OrthoDB" id="298012at2759"/>
<dbReference type="SUPFAM" id="SSF52283">
    <property type="entry name" value="Formate/glycerate dehydrogenase catalytic domain-like"/>
    <property type="match status" value="1"/>
</dbReference>
<sequence>MLAMRGQVIKLSHLLRRSARGTPVLNEATRTCPLQQSNIRNMSSASKPKVYVTNYDIPKKGLDLLNKSCDVVQWQSRETITREQLIKNVKGIDALFCILTDKIDGTLLDACGPQLKAVGTMSVGYDHIDMKACKERGIPVGFTPDVLTDATAELTVALLLATSRRLMEGAGAVRSGEWGMWNPQWMCGQGLHHSTVGIFGLGRIGLAVAKRLRPFGISRLLYSGRKENPAAKEVDAEFVSFDTLLRESDFVIAGCALNSETKEIFNEDAFKKMKPTAIFVNSSRGGVVNQKALYDALKSGQIRAAGLDVTTPEPLPTDSPLLDLKNCVVLPHIGSATVEARNAMAELTARNILAALNGEQMPCQIE</sequence>
<comment type="similarity">
    <text evidence="3">Belongs to the D-isomer specific 2-hydroxyacid dehydrogenase family.</text>
</comment>
<dbReference type="SUPFAM" id="SSF51735">
    <property type="entry name" value="NAD(P)-binding Rossmann-fold domains"/>
    <property type="match status" value="1"/>
</dbReference>
<evidence type="ECO:0000313" key="6">
    <source>
        <dbReference type="Proteomes" id="UP000085678"/>
    </source>
</evidence>
<evidence type="ECO:0000256" key="2">
    <source>
        <dbReference type="ARBA" id="ARBA00073306"/>
    </source>
</evidence>
<dbReference type="STRING" id="7574.A0A1S3JEW2"/>
<dbReference type="KEGG" id="lak:106172632"/>
<dbReference type="InterPro" id="IPR050223">
    <property type="entry name" value="D-isomer_2-hydroxyacid_DH"/>
</dbReference>
<dbReference type="GO" id="GO:0051287">
    <property type="term" value="F:NAD binding"/>
    <property type="evidence" value="ECO:0007669"/>
    <property type="project" value="InterPro"/>
</dbReference>
<dbReference type="InParanoid" id="A0A1S3JEW2"/>
<dbReference type="AlphaFoldDB" id="A0A1S3JEW2"/>
<dbReference type="Gene3D" id="3.40.50.720">
    <property type="entry name" value="NAD(P)-binding Rossmann-like Domain"/>
    <property type="match status" value="2"/>
</dbReference>
<evidence type="ECO:0000256" key="3">
    <source>
        <dbReference type="RuleBase" id="RU003719"/>
    </source>
</evidence>
<evidence type="ECO:0000259" key="4">
    <source>
        <dbReference type="Pfam" id="PF00389"/>
    </source>
</evidence>
<dbReference type="CDD" id="cd05301">
    <property type="entry name" value="GDH"/>
    <property type="match status" value="1"/>
</dbReference>
<proteinExistence type="inferred from homology"/>
<dbReference type="FunCoup" id="A0A1S3JEW2">
    <property type="interactions" value="1097"/>
</dbReference>
<dbReference type="InterPro" id="IPR036291">
    <property type="entry name" value="NAD(P)-bd_dom_sf"/>
</dbReference>
<name>A0A1S3JEW2_LINAN</name>
<dbReference type="Proteomes" id="UP000085678">
    <property type="component" value="Unplaced"/>
</dbReference>
<dbReference type="GO" id="GO:0005829">
    <property type="term" value="C:cytosol"/>
    <property type="evidence" value="ECO:0007669"/>
    <property type="project" value="TreeGrafter"/>
</dbReference>
<keyword evidence="1 3" id="KW-0560">Oxidoreductase</keyword>
<dbReference type="PANTHER" id="PTHR10996:SF277">
    <property type="entry name" value="GLYOXYLATE REDUCTASE_HYDROXYPYRUVATE REDUCTASE"/>
    <property type="match status" value="1"/>
</dbReference>
<evidence type="ECO:0000259" key="5">
    <source>
        <dbReference type="Pfam" id="PF02826"/>
    </source>
</evidence>
<dbReference type="PANTHER" id="PTHR10996">
    <property type="entry name" value="2-HYDROXYACID DEHYDROGENASE-RELATED"/>
    <property type="match status" value="1"/>
</dbReference>
<feature type="domain" description="D-isomer specific 2-hydroxyacid dehydrogenase NAD-binding" evidence="5">
    <location>
        <begin position="156"/>
        <end position="334"/>
    </location>
</feature>
<dbReference type="OMA" id="PHIAWAY"/>
<evidence type="ECO:0000256" key="1">
    <source>
        <dbReference type="ARBA" id="ARBA00023002"/>
    </source>
</evidence>
<feature type="domain" description="D-isomer specific 2-hydroxyacid dehydrogenase catalytic" evidence="4">
    <location>
        <begin position="56"/>
        <end position="362"/>
    </location>
</feature>
<keyword evidence="6" id="KW-1185">Reference proteome</keyword>
<protein>
    <recommendedName>
        <fullName evidence="2">Glyoxylate reductase/hydroxypyruvate reductase</fullName>
    </recommendedName>
</protein>
<dbReference type="InterPro" id="IPR029753">
    <property type="entry name" value="D-isomer_DH_CS"/>
</dbReference>
<dbReference type="InterPro" id="IPR006139">
    <property type="entry name" value="D-isomer_2_OHA_DH_cat_dom"/>
</dbReference>
<dbReference type="InterPro" id="IPR006140">
    <property type="entry name" value="D-isomer_DH_NAD-bd"/>
</dbReference>
<dbReference type="Pfam" id="PF02826">
    <property type="entry name" value="2-Hacid_dh_C"/>
    <property type="match status" value="1"/>
</dbReference>
<dbReference type="FunFam" id="3.40.50.720:FF:000026">
    <property type="entry name" value="Glyoxylate/hydroxypyruvate reductase B"/>
    <property type="match status" value="1"/>
</dbReference>
<dbReference type="PROSITE" id="PS00671">
    <property type="entry name" value="D_2_HYDROXYACID_DH_3"/>
    <property type="match status" value="1"/>
</dbReference>
<dbReference type="Pfam" id="PF00389">
    <property type="entry name" value="2-Hacid_dh"/>
    <property type="match status" value="1"/>
</dbReference>
<organism evidence="6 7">
    <name type="scientific">Lingula anatina</name>
    <name type="common">Brachiopod</name>
    <name type="synonym">Lingula unguis</name>
    <dbReference type="NCBI Taxonomy" id="7574"/>
    <lineage>
        <taxon>Eukaryota</taxon>
        <taxon>Metazoa</taxon>
        <taxon>Spiralia</taxon>
        <taxon>Lophotrochozoa</taxon>
        <taxon>Brachiopoda</taxon>
        <taxon>Linguliformea</taxon>
        <taxon>Lingulata</taxon>
        <taxon>Lingulida</taxon>
        <taxon>Linguloidea</taxon>
        <taxon>Lingulidae</taxon>
        <taxon>Lingula</taxon>
    </lineage>
</organism>
<dbReference type="GO" id="GO:0008465">
    <property type="term" value="F:hydroxypyruvate reductase (NADH) activity"/>
    <property type="evidence" value="ECO:0007669"/>
    <property type="project" value="TreeGrafter"/>
</dbReference>
<dbReference type="GO" id="GO:0030267">
    <property type="term" value="F:glyoxylate reductase (NADPH) activity"/>
    <property type="evidence" value="ECO:0007669"/>
    <property type="project" value="TreeGrafter"/>
</dbReference>
<evidence type="ECO:0000313" key="7">
    <source>
        <dbReference type="RefSeq" id="XP_013408878.1"/>
    </source>
</evidence>
<reference evidence="7" key="1">
    <citation type="submission" date="2025-08" db="UniProtKB">
        <authorList>
            <consortium name="RefSeq"/>
        </authorList>
    </citation>
    <scope>IDENTIFICATION</scope>
    <source>
        <tissue evidence="7">Gonads</tissue>
    </source>
</reference>